<name>G2H1W7_9ENTR</name>
<keyword evidence="3" id="KW-1185">Reference proteome</keyword>
<comment type="caution">
    <text evidence="2">The sequence shown here is derived from an EMBL/GenBank/DDBJ whole genome shotgun (WGS) entry which is preliminary data.</text>
</comment>
<feature type="non-terminal residue" evidence="2">
    <location>
        <position position="1"/>
    </location>
</feature>
<accession>G2H1W7</accession>
<proteinExistence type="predicted"/>
<evidence type="ECO:0000313" key="3">
    <source>
        <dbReference type="Proteomes" id="UP000004116"/>
    </source>
</evidence>
<evidence type="ECO:0000259" key="1">
    <source>
        <dbReference type="Pfam" id="PF18269"/>
    </source>
</evidence>
<dbReference type="EMBL" id="AGCA01000484">
    <property type="protein sequence ID" value="EGY28005.1"/>
    <property type="molecule type" value="Genomic_DNA"/>
</dbReference>
<dbReference type="AlphaFoldDB" id="G2H1W7"/>
<sequence length="86" mass="9715">LRSVSRVSGQVSSREHQLSASEIRALLAKIEELQMLLDLGEYTKGENAQNDRAIAKRDALLKWLQQDMHENAPIDKTLQVMNALTK</sequence>
<evidence type="ECO:0000313" key="2">
    <source>
        <dbReference type="EMBL" id="EGY28005.1"/>
    </source>
</evidence>
<dbReference type="Gene3D" id="1.20.1270.330">
    <property type="match status" value="1"/>
</dbReference>
<organism evidence="2 3">
    <name type="scientific">Candidatus Regiella insecticola 5.15</name>
    <dbReference type="NCBI Taxonomy" id="1005043"/>
    <lineage>
        <taxon>Bacteria</taxon>
        <taxon>Pseudomonadati</taxon>
        <taxon>Pseudomonadota</taxon>
        <taxon>Gammaproteobacteria</taxon>
        <taxon>Enterobacterales</taxon>
        <taxon>Enterobacteriaceae</taxon>
        <taxon>aphid secondary symbionts</taxon>
        <taxon>Candidatus Regiella</taxon>
    </lineage>
</organism>
<reference evidence="2 3" key="1">
    <citation type="journal article" date="2012" name="Genome Res.">
        <title>Genomic basis of endosymbiont-conferred protection against an insect parasitoid.</title>
        <authorList>
            <person name="Hansen A.K."/>
            <person name="Vorburger C."/>
            <person name="Moran N.A."/>
        </authorList>
    </citation>
    <scope>NUCLEOTIDE SEQUENCE [LARGE SCALE GENOMIC DNA]</scope>
    <source>
        <strain evidence="3">R5.15</strain>
    </source>
</reference>
<protein>
    <recommendedName>
        <fullName evidence="1">T3SS EscN ATPase C-terminal domain-containing protein</fullName>
    </recommendedName>
</protein>
<gene>
    <name evidence="2" type="ORF">Rin_00020640</name>
</gene>
<dbReference type="Pfam" id="PF18269">
    <property type="entry name" value="T3SS_ATPase_C"/>
    <property type="match status" value="1"/>
</dbReference>
<dbReference type="Proteomes" id="UP000004116">
    <property type="component" value="Unassembled WGS sequence"/>
</dbReference>
<dbReference type="InterPro" id="IPR040627">
    <property type="entry name" value="T3SS_ATPase_C"/>
</dbReference>
<feature type="domain" description="T3SS EscN ATPase C-terminal" evidence="1">
    <location>
        <begin position="13"/>
        <end position="82"/>
    </location>
</feature>